<accession>A0ABW4N8X9</accession>
<dbReference type="Proteomes" id="UP001597237">
    <property type="component" value="Unassembled WGS sequence"/>
</dbReference>
<sequence length="61" mass="7023">MTTLPYSFAGYAPRGEMREWIGGNIRTPGPYVIVDGPEGRELYCITLVEERDVIAFKMRWL</sequence>
<proteinExistence type="predicted"/>
<name>A0ABW4N8X9_9CAUL</name>
<protein>
    <submittedName>
        <fullName evidence="1">Uncharacterized protein</fullName>
    </submittedName>
</protein>
<dbReference type="EMBL" id="JBHUEY010000012">
    <property type="protein sequence ID" value="MFD1785770.1"/>
    <property type="molecule type" value="Genomic_DNA"/>
</dbReference>
<reference evidence="2" key="1">
    <citation type="journal article" date="2019" name="Int. J. Syst. Evol. Microbiol.">
        <title>The Global Catalogue of Microorganisms (GCM) 10K type strain sequencing project: providing services to taxonomists for standard genome sequencing and annotation.</title>
        <authorList>
            <consortium name="The Broad Institute Genomics Platform"/>
            <consortium name="The Broad Institute Genome Sequencing Center for Infectious Disease"/>
            <person name="Wu L."/>
            <person name="Ma J."/>
        </authorList>
    </citation>
    <scope>NUCLEOTIDE SEQUENCE [LARGE SCALE GENOMIC DNA]</scope>
    <source>
        <strain evidence="2">DFY28</strain>
    </source>
</reference>
<gene>
    <name evidence="1" type="ORF">ACFSC0_20425</name>
</gene>
<dbReference type="RefSeq" id="WP_377283349.1">
    <property type="nucleotide sequence ID" value="NZ_JBHRSI010000009.1"/>
</dbReference>
<comment type="caution">
    <text evidence="1">The sequence shown here is derived from an EMBL/GenBank/DDBJ whole genome shotgun (WGS) entry which is preliminary data.</text>
</comment>
<evidence type="ECO:0000313" key="1">
    <source>
        <dbReference type="EMBL" id="MFD1785770.1"/>
    </source>
</evidence>
<keyword evidence="2" id="KW-1185">Reference proteome</keyword>
<organism evidence="1 2">
    <name type="scientific">Phenylobacterium terrae</name>
    <dbReference type="NCBI Taxonomy" id="2665495"/>
    <lineage>
        <taxon>Bacteria</taxon>
        <taxon>Pseudomonadati</taxon>
        <taxon>Pseudomonadota</taxon>
        <taxon>Alphaproteobacteria</taxon>
        <taxon>Caulobacterales</taxon>
        <taxon>Caulobacteraceae</taxon>
        <taxon>Phenylobacterium</taxon>
    </lineage>
</organism>
<evidence type="ECO:0000313" key="2">
    <source>
        <dbReference type="Proteomes" id="UP001597237"/>
    </source>
</evidence>